<protein>
    <submittedName>
        <fullName evidence="1">Uncharacterized protein</fullName>
    </submittedName>
</protein>
<evidence type="ECO:0000313" key="2">
    <source>
        <dbReference type="Proteomes" id="UP000177310"/>
    </source>
</evidence>
<gene>
    <name evidence="1" type="ORF">A3J59_01660</name>
</gene>
<evidence type="ECO:0000313" key="1">
    <source>
        <dbReference type="EMBL" id="OGY51039.1"/>
    </source>
</evidence>
<dbReference type="Pfam" id="PF20213">
    <property type="entry name" value="DUF6573"/>
    <property type="match status" value="1"/>
</dbReference>
<proteinExistence type="predicted"/>
<dbReference type="Proteomes" id="UP000177310">
    <property type="component" value="Unassembled WGS sequence"/>
</dbReference>
<sequence>MEATTSFLKTYTRAQAIPDGVLVDVSELAKEAGFRIPVAVTSALWEGYITPPPSTEEEGQSTTGRLWDVLNVLRIAIRSGPPPTDMVLFSVLFRMTEGTETVNLKALCGPGDNAEPVVTIMLPNED</sequence>
<reference evidence="1 2" key="1">
    <citation type="journal article" date="2016" name="Nat. Commun.">
        <title>Thousands of microbial genomes shed light on interconnected biogeochemical processes in an aquifer system.</title>
        <authorList>
            <person name="Anantharaman K."/>
            <person name="Brown C.T."/>
            <person name="Hug L.A."/>
            <person name="Sharon I."/>
            <person name="Castelle C.J."/>
            <person name="Probst A.J."/>
            <person name="Thomas B.C."/>
            <person name="Singh A."/>
            <person name="Wilkins M.J."/>
            <person name="Karaoz U."/>
            <person name="Brodie E.L."/>
            <person name="Williams K.H."/>
            <person name="Hubbard S.S."/>
            <person name="Banfield J.F."/>
        </authorList>
    </citation>
    <scope>NUCLEOTIDE SEQUENCE [LARGE SCALE GENOMIC DNA]</scope>
</reference>
<name>A0A1G1YFI8_9BACT</name>
<dbReference type="AlphaFoldDB" id="A0A1G1YFI8"/>
<accession>A0A1G1YFI8</accession>
<comment type="caution">
    <text evidence="1">The sequence shown here is derived from an EMBL/GenBank/DDBJ whole genome shotgun (WGS) entry which is preliminary data.</text>
</comment>
<organism evidence="1 2">
    <name type="scientific">Candidatus Buchananbacteria bacterium RIFCSPHIGHO2_02_FULL_56_16</name>
    <dbReference type="NCBI Taxonomy" id="1797542"/>
    <lineage>
        <taxon>Bacteria</taxon>
        <taxon>Candidatus Buchananiibacteriota</taxon>
    </lineage>
</organism>
<dbReference type="EMBL" id="MHIL01000025">
    <property type="protein sequence ID" value="OGY51039.1"/>
    <property type="molecule type" value="Genomic_DNA"/>
</dbReference>
<dbReference type="InterPro" id="IPR046480">
    <property type="entry name" value="DUF6573"/>
</dbReference>
<dbReference type="STRING" id="1797542.A3J59_01660"/>